<feature type="region of interest" description="Disordered" evidence="3">
    <location>
        <begin position="221"/>
        <end position="255"/>
    </location>
</feature>
<evidence type="ECO:0000313" key="6">
    <source>
        <dbReference type="Proteomes" id="UP001279734"/>
    </source>
</evidence>
<dbReference type="InterPro" id="IPR001841">
    <property type="entry name" value="Znf_RING"/>
</dbReference>
<evidence type="ECO:0000256" key="3">
    <source>
        <dbReference type="SAM" id="MobiDB-lite"/>
    </source>
</evidence>
<feature type="domain" description="RING-type" evidence="4">
    <location>
        <begin position="384"/>
        <end position="430"/>
    </location>
</feature>
<keyword evidence="1" id="KW-0863">Zinc-finger</keyword>
<dbReference type="SUPFAM" id="SSF57850">
    <property type="entry name" value="RING/U-box"/>
    <property type="match status" value="1"/>
</dbReference>
<dbReference type="GO" id="GO:0005634">
    <property type="term" value="C:nucleus"/>
    <property type="evidence" value="ECO:0007669"/>
    <property type="project" value="InterPro"/>
</dbReference>
<keyword evidence="1" id="KW-0862">Zinc</keyword>
<feature type="compositionally biased region" description="Acidic residues" evidence="3">
    <location>
        <begin position="87"/>
        <end position="99"/>
    </location>
</feature>
<feature type="coiled-coil region" evidence="2">
    <location>
        <begin position="450"/>
        <end position="477"/>
    </location>
</feature>
<dbReference type="Pfam" id="PF13639">
    <property type="entry name" value="zf-RING_2"/>
    <property type="match status" value="1"/>
</dbReference>
<dbReference type="GO" id="GO:0036297">
    <property type="term" value="P:interstrand cross-link repair"/>
    <property type="evidence" value="ECO:0007669"/>
    <property type="project" value="InterPro"/>
</dbReference>
<keyword evidence="6" id="KW-1185">Reference proteome</keyword>
<dbReference type="GO" id="GO:0016567">
    <property type="term" value="P:protein ubiquitination"/>
    <property type="evidence" value="ECO:0007669"/>
    <property type="project" value="InterPro"/>
</dbReference>
<feature type="compositionally biased region" description="Polar residues" evidence="3">
    <location>
        <begin position="230"/>
        <end position="249"/>
    </location>
</feature>
<dbReference type="EMBL" id="BSYO01000009">
    <property type="protein sequence ID" value="GMH09848.1"/>
    <property type="molecule type" value="Genomic_DNA"/>
</dbReference>
<comment type="caution">
    <text evidence="5">The sequence shown here is derived from an EMBL/GenBank/DDBJ whole genome shotgun (WGS) entry which is preliminary data.</text>
</comment>
<gene>
    <name evidence="5" type="ORF">Nepgr_011689</name>
</gene>
<feature type="compositionally biased region" description="Basic and acidic residues" evidence="3">
    <location>
        <begin position="289"/>
        <end position="303"/>
    </location>
</feature>
<feature type="compositionally biased region" description="Basic and acidic residues" evidence="3">
    <location>
        <begin position="148"/>
        <end position="167"/>
    </location>
</feature>
<dbReference type="Proteomes" id="UP001279734">
    <property type="component" value="Unassembled WGS sequence"/>
</dbReference>
<organism evidence="5 6">
    <name type="scientific">Nepenthes gracilis</name>
    <name type="common">Slender pitcher plant</name>
    <dbReference type="NCBI Taxonomy" id="150966"/>
    <lineage>
        <taxon>Eukaryota</taxon>
        <taxon>Viridiplantae</taxon>
        <taxon>Streptophyta</taxon>
        <taxon>Embryophyta</taxon>
        <taxon>Tracheophyta</taxon>
        <taxon>Spermatophyta</taxon>
        <taxon>Magnoliopsida</taxon>
        <taxon>eudicotyledons</taxon>
        <taxon>Gunneridae</taxon>
        <taxon>Pentapetalae</taxon>
        <taxon>Caryophyllales</taxon>
        <taxon>Nepenthaceae</taxon>
        <taxon>Nepenthes</taxon>
    </lineage>
</organism>
<reference evidence="5" key="1">
    <citation type="submission" date="2023-05" db="EMBL/GenBank/DDBJ databases">
        <title>Nepenthes gracilis genome sequencing.</title>
        <authorList>
            <person name="Fukushima K."/>
        </authorList>
    </citation>
    <scope>NUCLEOTIDE SEQUENCE</scope>
    <source>
        <strain evidence="5">SING2019-196</strain>
    </source>
</reference>
<evidence type="ECO:0000256" key="2">
    <source>
        <dbReference type="SAM" id="Coils"/>
    </source>
</evidence>
<feature type="compositionally biased region" description="Gly residues" evidence="3">
    <location>
        <begin position="278"/>
        <end position="287"/>
    </location>
</feature>
<evidence type="ECO:0000259" key="4">
    <source>
        <dbReference type="PROSITE" id="PS50089"/>
    </source>
</evidence>
<name>A0AAD3SET1_NEPGR</name>
<dbReference type="InterPro" id="IPR013083">
    <property type="entry name" value="Znf_RING/FYVE/PHD"/>
</dbReference>
<dbReference type="GO" id="GO:0004842">
    <property type="term" value="F:ubiquitin-protein transferase activity"/>
    <property type="evidence" value="ECO:0007669"/>
    <property type="project" value="InterPro"/>
</dbReference>
<dbReference type="PANTHER" id="PTHR16047:SF13">
    <property type="entry name" value="E3 UBIQUITIN-PROTEIN LIGASE RFWD3"/>
    <property type="match status" value="1"/>
</dbReference>
<evidence type="ECO:0000256" key="1">
    <source>
        <dbReference type="PROSITE-ProRule" id="PRU00175"/>
    </source>
</evidence>
<feature type="compositionally biased region" description="Acidic residues" evidence="3">
    <location>
        <begin position="107"/>
        <end position="128"/>
    </location>
</feature>
<feature type="compositionally biased region" description="Acidic residues" evidence="3">
    <location>
        <begin position="182"/>
        <end position="196"/>
    </location>
</feature>
<evidence type="ECO:0000313" key="5">
    <source>
        <dbReference type="EMBL" id="GMH09848.1"/>
    </source>
</evidence>
<dbReference type="PANTHER" id="PTHR16047">
    <property type="entry name" value="RFWD3 PROTEIN"/>
    <property type="match status" value="1"/>
</dbReference>
<feature type="region of interest" description="Disordered" evidence="3">
    <location>
        <begin position="23"/>
        <end position="204"/>
    </location>
</feature>
<dbReference type="InterPro" id="IPR037381">
    <property type="entry name" value="RFWD3"/>
</dbReference>
<keyword evidence="1" id="KW-0479">Metal-binding</keyword>
<dbReference type="CDD" id="cd16450">
    <property type="entry name" value="mRING-C3HGC3_RFWD3"/>
    <property type="match status" value="1"/>
</dbReference>
<feature type="region of interest" description="Disordered" evidence="3">
    <location>
        <begin position="272"/>
        <end position="373"/>
    </location>
</feature>
<protein>
    <recommendedName>
        <fullName evidence="4">RING-type domain-containing protein</fullName>
    </recommendedName>
</protein>
<dbReference type="PROSITE" id="PS50089">
    <property type="entry name" value="ZF_RING_2"/>
    <property type="match status" value="1"/>
</dbReference>
<dbReference type="GO" id="GO:0008270">
    <property type="term" value="F:zinc ion binding"/>
    <property type="evidence" value="ECO:0007669"/>
    <property type="project" value="UniProtKB-KW"/>
</dbReference>
<dbReference type="SMART" id="SM00184">
    <property type="entry name" value="RING"/>
    <property type="match status" value="1"/>
</dbReference>
<accession>A0AAD3SET1</accession>
<dbReference type="Gene3D" id="3.30.40.10">
    <property type="entry name" value="Zinc/RING finger domain, C3HC4 (zinc finger)"/>
    <property type="match status" value="1"/>
</dbReference>
<sequence>MDDYFGYDDDGCDYDCNYELYENDDDLSDPFGEFDYGEDDADRDPIDDYDGEVDNYFEGEGEVNFNQGDDEYEVGDDGGVHDRNDELYENYDDPFDDLSDPFGERDYGEDDADRDPIDDYEGEDDNYHEDEREVDFNRVDGGYEVGDDGAHEYEPEVEFYGREIDFEAEHEDNEGDGGVGGEDGDVDDDDYEEESEPVPIPMPYHHTSFIYRTLFHSERDVDRGREQGRELNQGSDRGVRVTTSENASGQVEPMSVQGRGLDRVDGRRNGDIVFSGVNGVGDVGRGGQQRREENQVRGREVRVSQDVNGGVGAVSAQGTGVGGDQAENYGVGGEGTLSGVSGVGETENVENQQKRENVGPSSLSSGSEGGSKELNQREIDDLSCPICMDPWTSDGEHAISCLPCGHIYGISCIKSWLQQRQNSGKCPQCNKDCNLHDIRRLYGPRIAVVDKKMQEKIRSLEARCASLELKNADLCRKEAEWHLREAQLSQHLNQTGRDLDLPVLHPCSTPILHTTGPVTFAYRHQLCRFSLFGIDPSLPPSQPLEKADDQTILFHLTLEATEN</sequence>
<keyword evidence="2" id="KW-0175">Coiled coil</keyword>
<proteinExistence type="predicted"/>
<dbReference type="AlphaFoldDB" id="A0AAD3SET1"/>
<feature type="compositionally biased region" description="Acidic residues" evidence="3">
    <location>
        <begin position="35"/>
        <end position="61"/>
    </location>
</feature>
<feature type="compositionally biased region" description="Basic and acidic residues" evidence="3">
    <location>
        <begin position="129"/>
        <end position="138"/>
    </location>
</feature>